<evidence type="ECO:0000256" key="1">
    <source>
        <dbReference type="SAM" id="SignalP"/>
    </source>
</evidence>
<dbReference type="Proteomes" id="UP000185663">
    <property type="component" value="Chromosome I"/>
</dbReference>
<gene>
    <name evidence="2" type="ORF">SAMN04489860_0541</name>
</gene>
<keyword evidence="1" id="KW-0732">Signal</keyword>
<proteinExistence type="predicted"/>
<keyword evidence="3" id="KW-1185">Reference proteome</keyword>
<evidence type="ECO:0000313" key="3">
    <source>
        <dbReference type="Proteomes" id="UP000185663"/>
    </source>
</evidence>
<reference evidence="2 3" key="1">
    <citation type="submission" date="2016-10" db="EMBL/GenBank/DDBJ databases">
        <authorList>
            <person name="de Groot N.N."/>
        </authorList>
    </citation>
    <scope>NUCLEOTIDE SEQUENCE [LARGE SCALE GENOMIC DNA]</scope>
    <source>
        <strain evidence="2 3">DSM 22126</strain>
    </source>
</reference>
<feature type="signal peptide" evidence="1">
    <location>
        <begin position="1"/>
        <end position="40"/>
    </location>
</feature>
<organism evidence="2 3">
    <name type="scientific">Paraoerskovia marina</name>
    <dbReference type="NCBI Taxonomy" id="545619"/>
    <lineage>
        <taxon>Bacteria</taxon>
        <taxon>Bacillati</taxon>
        <taxon>Actinomycetota</taxon>
        <taxon>Actinomycetes</taxon>
        <taxon>Micrococcales</taxon>
        <taxon>Cellulomonadaceae</taxon>
        <taxon>Paraoerskovia</taxon>
    </lineage>
</organism>
<dbReference type="eggNOG" id="ENOG5033KT2">
    <property type="taxonomic scope" value="Bacteria"/>
</dbReference>
<feature type="chain" id="PRO_5039207885" evidence="1">
    <location>
        <begin position="41"/>
        <end position="178"/>
    </location>
</feature>
<protein>
    <submittedName>
        <fullName evidence="2">Uncharacterized protein</fullName>
    </submittedName>
</protein>
<dbReference type="EMBL" id="LT629776">
    <property type="protein sequence ID" value="SDR98672.1"/>
    <property type="molecule type" value="Genomic_DNA"/>
</dbReference>
<accession>A0A1H1NI92</accession>
<name>A0A1H1NI92_9CELL</name>
<dbReference type="STRING" id="545619.SAMN04489860_0541"/>
<sequence>MSTTTSRTAVSTARPAAPLPGSRLATAGLFALAAMLPFSASPAAATPAAVHQVIAAARLQTDAITAELGRAQHDAAALTTVLRAEVTEAVESASAAAEQARAALAAASSATSSDVGAGAISDEDRASVELADAQVALEAASAHLRHVTSLITDSGSSVPASLQDLAAHVDELRGETAR</sequence>
<evidence type="ECO:0000313" key="2">
    <source>
        <dbReference type="EMBL" id="SDR98672.1"/>
    </source>
</evidence>
<dbReference type="AlphaFoldDB" id="A0A1H1NI92"/>